<dbReference type="GO" id="GO:0046872">
    <property type="term" value="F:metal ion binding"/>
    <property type="evidence" value="ECO:0007669"/>
    <property type="project" value="UniProtKB-KW"/>
</dbReference>
<dbReference type="Gene3D" id="3.60.40.10">
    <property type="entry name" value="PPM-type phosphatase domain"/>
    <property type="match status" value="1"/>
</dbReference>
<evidence type="ECO:0000313" key="6">
    <source>
        <dbReference type="EMBL" id="GBP96094.1"/>
    </source>
</evidence>
<dbReference type="AlphaFoldDB" id="A0A4C2AA58"/>
<dbReference type="SMART" id="SM00332">
    <property type="entry name" value="PP2Cc"/>
    <property type="match status" value="1"/>
</dbReference>
<dbReference type="InterPro" id="IPR001932">
    <property type="entry name" value="PPM-type_phosphatase-like_dom"/>
</dbReference>
<comment type="caution">
    <text evidence="6">The sequence shown here is derived from an EMBL/GenBank/DDBJ whole genome shotgun (WGS) entry which is preliminary data.</text>
</comment>
<evidence type="ECO:0000256" key="3">
    <source>
        <dbReference type="ARBA" id="ARBA00022912"/>
    </source>
</evidence>
<dbReference type="GO" id="GO:0004722">
    <property type="term" value="F:protein serine/threonine phosphatase activity"/>
    <property type="evidence" value="ECO:0007669"/>
    <property type="project" value="InterPro"/>
</dbReference>
<evidence type="ECO:0000259" key="5">
    <source>
        <dbReference type="PROSITE" id="PS51746"/>
    </source>
</evidence>
<dbReference type="OrthoDB" id="416093at2759"/>
<dbReference type="PROSITE" id="PS01032">
    <property type="entry name" value="PPM_1"/>
    <property type="match status" value="1"/>
</dbReference>
<dbReference type="Proteomes" id="UP000299102">
    <property type="component" value="Unassembled WGS sequence"/>
</dbReference>
<evidence type="ECO:0000313" key="7">
    <source>
        <dbReference type="Proteomes" id="UP000299102"/>
    </source>
</evidence>
<sequence>MTPLRRIILDEVVTAAKKQPEEFGFDSQNSVYIALRLMQAVTSHVNSVCLRYTDNARLDTLPAPGSVFEMRTASAATKNRRRVMEDRHVEIGDLEALFGIEASEHTSFYAVYDGHAGSAAATYCAAHLHQYLVESPYFAKDLPRALRDAFQRTDNEFVRKQNEKRACGGSTAVVVVIRGRMLHAAWAGDSQALLAKRMRLMQLVHPHKPNRQDERNRIEASGGTVMYWGIWRVNGQLAVSRAIGRSSSHVGSIPSSFISTTLLTKIWIPILLYSNCNPVIDSYLNPHSFSRIIHSFIFDSNSGSALDSDAGPALDLE</sequence>
<dbReference type="EMBL" id="BGZK01002731">
    <property type="protein sequence ID" value="GBP96094.1"/>
    <property type="molecule type" value="Genomic_DNA"/>
</dbReference>
<keyword evidence="7" id="KW-1185">Reference proteome</keyword>
<dbReference type="PROSITE" id="PS51746">
    <property type="entry name" value="PPM_2"/>
    <property type="match status" value="1"/>
</dbReference>
<name>A0A4C2AA58_EUMVA</name>
<dbReference type="InterPro" id="IPR000222">
    <property type="entry name" value="PP2C_BS"/>
</dbReference>
<dbReference type="InterPro" id="IPR036457">
    <property type="entry name" value="PPM-type-like_dom_sf"/>
</dbReference>
<dbReference type="SUPFAM" id="SSF81606">
    <property type="entry name" value="PP2C-like"/>
    <property type="match status" value="1"/>
</dbReference>
<dbReference type="InterPro" id="IPR015655">
    <property type="entry name" value="PP2C"/>
</dbReference>
<dbReference type="CDD" id="cd00143">
    <property type="entry name" value="PP2Cc"/>
    <property type="match status" value="1"/>
</dbReference>
<dbReference type="PANTHER" id="PTHR47992">
    <property type="entry name" value="PROTEIN PHOSPHATASE"/>
    <property type="match status" value="1"/>
</dbReference>
<keyword evidence="1" id="KW-0479">Metal-binding</keyword>
<dbReference type="Pfam" id="PF00481">
    <property type="entry name" value="PP2C"/>
    <property type="match status" value="1"/>
</dbReference>
<keyword evidence="2 4" id="KW-0378">Hydrolase</keyword>
<proteinExistence type="inferred from homology"/>
<evidence type="ECO:0000256" key="2">
    <source>
        <dbReference type="ARBA" id="ARBA00022801"/>
    </source>
</evidence>
<dbReference type="STRING" id="151549.A0A4C2AA58"/>
<keyword evidence="3 4" id="KW-0904">Protein phosphatase</keyword>
<comment type="similarity">
    <text evidence="4">Belongs to the PP2C family.</text>
</comment>
<evidence type="ECO:0000256" key="4">
    <source>
        <dbReference type="RuleBase" id="RU003465"/>
    </source>
</evidence>
<reference evidence="6 7" key="1">
    <citation type="journal article" date="2019" name="Commun. Biol.">
        <title>The bagworm genome reveals a unique fibroin gene that provides high tensile strength.</title>
        <authorList>
            <person name="Kono N."/>
            <person name="Nakamura H."/>
            <person name="Ohtoshi R."/>
            <person name="Tomita M."/>
            <person name="Numata K."/>
            <person name="Arakawa K."/>
        </authorList>
    </citation>
    <scope>NUCLEOTIDE SEQUENCE [LARGE SCALE GENOMIC DNA]</scope>
</reference>
<organism evidence="6 7">
    <name type="scientific">Eumeta variegata</name>
    <name type="common">Bagworm moth</name>
    <name type="synonym">Eumeta japonica</name>
    <dbReference type="NCBI Taxonomy" id="151549"/>
    <lineage>
        <taxon>Eukaryota</taxon>
        <taxon>Metazoa</taxon>
        <taxon>Ecdysozoa</taxon>
        <taxon>Arthropoda</taxon>
        <taxon>Hexapoda</taxon>
        <taxon>Insecta</taxon>
        <taxon>Pterygota</taxon>
        <taxon>Neoptera</taxon>
        <taxon>Endopterygota</taxon>
        <taxon>Lepidoptera</taxon>
        <taxon>Glossata</taxon>
        <taxon>Ditrysia</taxon>
        <taxon>Tineoidea</taxon>
        <taxon>Psychidae</taxon>
        <taxon>Oiketicinae</taxon>
        <taxon>Eumeta</taxon>
    </lineage>
</organism>
<accession>A0A4C2AA58</accession>
<feature type="domain" description="PPM-type phosphatase" evidence="5">
    <location>
        <begin position="71"/>
        <end position="317"/>
    </location>
</feature>
<protein>
    <recommendedName>
        <fullName evidence="5">PPM-type phosphatase domain-containing protein</fullName>
    </recommendedName>
</protein>
<evidence type="ECO:0000256" key="1">
    <source>
        <dbReference type="ARBA" id="ARBA00022723"/>
    </source>
</evidence>
<gene>
    <name evidence="6" type="ORF">EVAR_24078_1</name>
</gene>